<gene>
    <name evidence="1" type="ORF">C6Y39_09900</name>
</gene>
<reference evidence="2" key="1">
    <citation type="journal article" date="2020" name="Int. J. Syst. Evol. Microbiol.">
        <title>Alteromonas alba sp. nov., a marine bacterium isolated from the seawater of the West Pacific Ocean.</title>
        <authorList>
            <person name="Sun C."/>
            <person name="Wu Y.-H."/>
            <person name="Xamxidin M."/>
            <person name="Cheng H."/>
            <person name="Xu X.-W."/>
        </authorList>
    </citation>
    <scope>NUCLEOTIDE SEQUENCE [LARGE SCALE GENOMIC DNA]</scope>
    <source>
        <strain evidence="2">9a2</strain>
    </source>
</reference>
<comment type="caution">
    <text evidence="1">The sequence shown here is derived from an EMBL/GenBank/DDBJ whole genome shotgun (WGS) entry which is preliminary data.</text>
</comment>
<organism evidence="1 2">
    <name type="scientific">Alteromonas gracilis</name>
    <dbReference type="NCBI Taxonomy" id="1479524"/>
    <lineage>
        <taxon>Bacteria</taxon>
        <taxon>Pseudomonadati</taxon>
        <taxon>Pseudomonadota</taxon>
        <taxon>Gammaproteobacteria</taxon>
        <taxon>Alteromonadales</taxon>
        <taxon>Alteromonadaceae</taxon>
        <taxon>Alteromonas/Salinimonas group</taxon>
        <taxon>Alteromonas</taxon>
    </lineage>
</organism>
<evidence type="ECO:0000313" key="1">
    <source>
        <dbReference type="EMBL" id="PRO68869.1"/>
    </source>
</evidence>
<keyword evidence="2" id="KW-1185">Reference proteome</keyword>
<name>A0ABX5CMT9_9ALTE</name>
<accession>A0ABX5CMT9</accession>
<sequence length="63" mass="7310">MGKKERLRPLKPCDNCGAEADVQYRINSNKSESWQIVCKACQEKAKMLTGYIYGGTWKRKKRN</sequence>
<dbReference type="Proteomes" id="UP000239539">
    <property type="component" value="Unassembled WGS sequence"/>
</dbReference>
<proteinExistence type="predicted"/>
<protein>
    <submittedName>
        <fullName evidence="1">Uncharacterized protein</fullName>
    </submittedName>
</protein>
<dbReference type="EMBL" id="PVNO01000025">
    <property type="protein sequence ID" value="PRO68869.1"/>
    <property type="molecule type" value="Genomic_DNA"/>
</dbReference>
<evidence type="ECO:0000313" key="2">
    <source>
        <dbReference type="Proteomes" id="UP000239539"/>
    </source>
</evidence>